<sequence length="46" mass="5088">MEQSLLKLPIDSLILILIRTNEKGEPTSDNGLGSPFFEQNPLAFIS</sequence>
<proteinExistence type="predicted"/>
<protein>
    <submittedName>
        <fullName evidence="2">Uncharacterized protein</fullName>
    </submittedName>
</protein>
<organism evidence="2">
    <name type="scientific">bioreactor metagenome</name>
    <dbReference type="NCBI Taxonomy" id="1076179"/>
    <lineage>
        <taxon>unclassified sequences</taxon>
        <taxon>metagenomes</taxon>
        <taxon>ecological metagenomes</taxon>
    </lineage>
</organism>
<evidence type="ECO:0000256" key="1">
    <source>
        <dbReference type="SAM" id="MobiDB-lite"/>
    </source>
</evidence>
<dbReference type="EMBL" id="VSSQ01143929">
    <property type="protein sequence ID" value="MPN63879.1"/>
    <property type="molecule type" value="Genomic_DNA"/>
</dbReference>
<gene>
    <name evidence="2" type="ORF">SDC9_211646</name>
</gene>
<accession>A0A645JMA7</accession>
<feature type="region of interest" description="Disordered" evidence="1">
    <location>
        <begin position="24"/>
        <end position="46"/>
    </location>
</feature>
<reference evidence="2" key="1">
    <citation type="submission" date="2019-08" db="EMBL/GenBank/DDBJ databases">
        <authorList>
            <person name="Kucharzyk K."/>
            <person name="Murdoch R.W."/>
            <person name="Higgins S."/>
            <person name="Loffler F."/>
        </authorList>
    </citation>
    <scope>NUCLEOTIDE SEQUENCE</scope>
</reference>
<name>A0A645JMA7_9ZZZZ</name>
<evidence type="ECO:0000313" key="2">
    <source>
        <dbReference type="EMBL" id="MPN63879.1"/>
    </source>
</evidence>
<comment type="caution">
    <text evidence="2">The sequence shown here is derived from an EMBL/GenBank/DDBJ whole genome shotgun (WGS) entry which is preliminary data.</text>
</comment>
<dbReference type="AlphaFoldDB" id="A0A645JMA7"/>